<dbReference type="InterPro" id="IPR058488">
    <property type="entry name" value="DUF8175"/>
</dbReference>
<reference evidence="4" key="1">
    <citation type="submission" date="2020-01" db="EMBL/GenBank/DDBJ databases">
        <title>Insect and environment-associated Actinomycetes.</title>
        <authorList>
            <person name="Currrie C."/>
            <person name="Chevrette M."/>
            <person name="Carlson C."/>
            <person name="Stubbendieck R."/>
            <person name="Wendt-Pienkowski E."/>
        </authorList>
    </citation>
    <scope>NUCLEOTIDE SEQUENCE</scope>
    <source>
        <strain evidence="4">SID12501</strain>
    </source>
</reference>
<comment type="caution">
    <text evidence="4">The sequence shown here is derived from an EMBL/GenBank/DDBJ whole genome shotgun (WGS) entry which is preliminary data.</text>
</comment>
<name>A0A6B3C2G9_9ACTN</name>
<evidence type="ECO:0000256" key="2">
    <source>
        <dbReference type="SAM" id="Phobius"/>
    </source>
</evidence>
<gene>
    <name evidence="4" type="ORF">G3I71_35105</name>
</gene>
<evidence type="ECO:0000256" key="1">
    <source>
        <dbReference type="SAM" id="MobiDB-lite"/>
    </source>
</evidence>
<protein>
    <recommendedName>
        <fullName evidence="3">DUF8175 domain-containing protein</fullName>
    </recommendedName>
</protein>
<feature type="transmembrane region" description="Helical" evidence="2">
    <location>
        <begin position="50"/>
        <end position="68"/>
    </location>
</feature>
<evidence type="ECO:0000259" key="3">
    <source>
        <dbReference type="Pfam" id="PF26526"/>
    </source>
</evidence>
<feature type="domain" description="DUF8175" evidence="3">
    <location>
        <begin position="110"/>
        <end position="264"/>
    </location>
</feature>
<feature type="region of interest" description="Disordered" evidence="1">
    <location>
        <begin position="1"/>
        <end position="47"/>
    </location>
</feature>
<dbReference type="RefSeq" id="WP_164321191.1">
    <property type="nucleotide sequence ID" value="NZ_JAAGLU010000037.1"/>
</dbReference>
<feature type="compositionally biased region" description="Polar residues" evidence="1">
    <location>
        <begin position="1"/>
        <end position="12"/>
    </location>
</feature>
<keyword evidence="2" id="KW-0472">Membrane</keyword>
<dbReference type="AlphaFoldDB" id="A0A6B3C2G9"/>
<feature type="compositionally biased region" description="Low complexity" evidence="1">
    <location>
        <begin position="77"/>
        <end position="96"/>
    </location>
</feature>
<evidence type="ECO:0000313" key="4">
    <source>
        <dbReference type="EMBL" id="NEC90915.1"/>
    </source>
</evidence>
<feature type="region of interest" description="Disordered" evidence="1">
    <location>
        <begin position="70"/>
        <end position="111"/>
    </location>
</feature>
<dbReference type="EMBL" id="JAAGLU010000037">
    <property type="protein sequence ID" value="NEC90915.1"/>
    <property type="molecule type" value="Genomic_DNA"/>
</dbReference>
<dbReference type="Pfam" id="PF26526">
    <property type="entry name" value="DUF8175"/>
    <property type="match status" value="1"/>
</dbReference>
<organism evidence="4">
    <name type="scientific">Streptomyces sp. SID12501</name>
    <dbReference type="NCBI Taxonomy" id="2706042"/>
    <lineage>
        <taxon>Bacteria</taxon>
        <taxon>Bacillati</taxon>
        <taxon>Actinomycetota</taxon>
        <taxon>Actinomycetes</taxon>
        <taxon>Kitasatosporales</taxon>
        <taxon>Streptomycetaceae</taxon>
        <taxon>Streptomyces</taxon>
    </lineage>
</organism>
<proteinExistence type="predicted"/>
<accession>A0A6B3C2G9</accession>
<sequence length="295" mass="30204">MSLGDSQNNGDSTHPDDGGYGGTGQTRTRYHDQGNGGVYGGARRTKSSRGTVTAVGVVVLLIAAIAFANRGGDDSSKSTSSSTAGSGSNSDSDSAGQPDTAPTAASGEQPVTTKAAAIPSGFAHNRQGVQSAAANYAVSLGSTGMFRKDSRDKLVDTLFTPEAAAKLKTPLDKAYSASLLARLGLDANANAPEGSTFVSRVTPVGTKTVAYGGATATVDVWYVGLSGIAGENSTSPVTSSWSTWTYDMRWSGNDWKIVSYSAKDGPNPVPGDDRAATSAEISKAIDEYGGFTYAR</sequence>
<keyword evidence="2" id="KW-0812">Transmembrane</keyword>
<keyword evidence="2" id="KW-1133">Transmembrane helix</keyword>